<dbReference type="Pfam" id="PF19952">
    <property type="entry name" value="DUF6414"/>
    <property type="match status" value="1"/>
</dbReference>
<sequence length="280" mass="31313">MFRDFVYLDINRVQSILAQLQQGLLNEVMEGKMEQTSGKMQMAVNLLAMLLPVSASGSVEHSRGTSFSESKVLHDYAFEAARRSLEDERLLLEDDGLDRDDVPETGFVLVRGSARISDYRTLEKISANFDKVDKIFSTRTGKQPGMGKTMKEMTTVIDSFFKDSIRVKITNPQGCEFIGPLAREHLREDIRDLIYKYSSAPEGEWVMLADIARVPDPEDSEEEALMERLEAVDGGSVSSQMGKAMGMLNVFQELFGSVAYPEVAVSPIAVYREIDFKPGT</sequence>
<dbReference type="InterPro" id="IPR045633">
    <property type="entry name" value="DUF6414"/>
</dbReference>
<organism evidence="1">
    <name type="scientific">uncultured Rubrobacteraceae bacterium</name>
    <dbReference type="NCBI Taxonomy" id="349277"/>
    <lineage>
        <taxon>Bacteria</taxon>
        <taxon>Bacillati</taxon>
        <taxon>Actinomycetota</taxon>
        <taxon>Rubrobacteria</taxon>
        <taxon>Rubrobacterales</taxon>
        <taxon>Rubrobacteraceae</taxon>
        <taxon>environmental samples</taxon>
    </lineage>
</organism>
<evidence type="ECO:0000313" key="1">
    <source>
        <dbReference type="EMBL" id="CAA9493018.1"/>
    </source>
</evidence>
<reference evidence="1" key="1">
    <citation type="submission" date="2020-02" db="EMBL/GenBank/DDBJ databases">
        <authorList>
            <person name="Meier V. D."/>
        </authorList>
    </citation>
    <scope>NUCLEOTIDE SEQUENCE</scope>
    <source>
        <strain evidence="1">AVDCRST_MAG25</strain>
    </source>
</reference>
<protein>
    <submittedName>
        <fullName evidence="1">Uncharacterized protein</fullName>
    </submittedName>
</protein>
<accession>A0A6J4SA89</accession>
<name>A0A6J4SA89_9ACTN</name>
<dbReference type="EMBL" id="CADCVI010000239">
    <property type="protein sequence ID" value="CAA9493018.1"/>
    <property type="molecule type" value="Genomic_DNA"/>
</dbReference>
<dbReference type="AlphaFoldDB" id="A0A6J4SA89"/>
<proteinExistence type="predicted"/>
<gene>
    <name evidence="1" type="ORF">AVDCRST_MAG25-3468</name>
</gene>